<organism evidence="5 6">
    <name type="scientific">Escherichia coli</name>
    <dbReference type="NCBI Taxonomy" id="562"/>
    <lineage>
        <taxon>Bacteria</taxon>
        <taxon>Pseudomonadati</taxon>
        <taxon>Pseudomonadota</taxon>
        <taxon>Gammaproteobacteria</taxon>
        <taxon>Enterobacterales</taxon>
        <taxon>Enterobacteriaceae</taxon>
        <taxon>Escherichia</taxon>
    </lineage>
</organism>
<dbReference type="InterPro" id="IPR050179">
    <property type="entry name" value="Trans_hexapeptide_repeat"/>
</dbReference>
<name>A0A6L7CDT1_ECOLX</name>
<reference evidence="5 6" key="1">
    <citation type="submission" date="2019-12" db="EMBL/GenBank/DDBJ databases">
        <title>Enteriobacteria Tanzani isolates_8377-8380.</title>
        <authorList>
            <person name="Subbiah M."/>
            <person name="Call D."/>
        </authorList>
    </citation>
    <scope>NUCLEOTIDE SEQUENCE [LARGE SCALE GENOMIC DNA]</scope>
    <source>
        <strain evidence="5 6">8378wC7</strain>
    </source>
</reference>
<evidence type="ECO:0000256" key="3">
    <source>
        <dbReference type="PIRSR" id="PIRSR620019-2"/>
    </source>
</evidence>
<sequence length="208" mass="21998">MNNNFKGILFYGFGGHARSIADVALSNNIKEILFVDVNARSGETFCGYPVVRDLPESLPEGWIVFPASGSGEMRKEQLEDINRRGWITGNIVSPTATIGVGANFGTACFVGHHSHVGPNAKIGDACIINTGAIIEHDCVINDFTHISINTAIAGKTRIGSHCFIGAGSVVIDGIKVTDKVTLGANGCIVKDIDESGVYVGTPARIIKN</sequence>
<feature type="active site" description="Proton acceptor" evidence="2">
    <location>
        <position position="136"/>
    </location>
</feature>
<dbReference type="Gene3D" id="2.160.10.10">
    <property type="entry name" value="Hexapeptide repeat proteins"/>
    <property type="match status" value="1"/>
</dbReference>
<protein>
    <submittedName>
        <fullName evidence="5">Acetyltransferase</fullName>
    </submittedName>
</protein>
<comment type="caution">
    <text evidence="5">The sequence shown here is derived from an EMBL/GenBank/DDBJ whole genome shotgun (WGS) entry which is preliminary data.</text>
</comment>
<dbReference type="Pfam" id="PF14602">
    <property type="entry name" value="Hexapep_2"/>
    <property type="match status" value="1"/>
</dbReference>
<dbReference type="GO" id="GO:0016740">
    <property type="term" value="F:transferase activity"/>
    <property type="evidence" value="ECO:0007669"/>
    <property type="project" value="UniProtKB-KW"/>
</dbReference>
<gene>
    <name evidence="5" type="ORF">GP954_05555</name>
</gene>
<dbReference type="NCBIfam" id="TIGR03570">
    <property type="entry name" value="NeuD_NnaD"/>
    <property type="match status" value="1"/>
</dbReference>
<evidence type="ECO:0000256" key="1">
    <source>
        <dbReference type="ARBA" id="ARBA00007274"/>
    </source>
</evidence>
<proteinExistence type="inferred from homology"/>
<dbReference type="SUPFAM" id="SSF51161">
    <property type="entry name" value="Trimeric LpxA-like enzymes"/>
    <property type="match status" value="1"/>
</dbReference>
<keyword evidence="5" id="KW-0808">Transferase</keyword>
<comment type="similarity">
    <text evidence="1">Belongs to the transferase hexapeptide repeat family.</text>
</comment>
<dbReference type="InterPro" id="IPR020019">
    <property type="entry name" value="AcTrfase_PglD-like"/>
</dbReference>
<feature type="domain" description="PglD N-terminal" evidence="4">
    <location>
        <begin position="8"/>
        <end position="79"/>
    </location>
</feature>
<dbReference type="Proteomes" id="UP000480485">
    <property type="component" value="Unassembled WGS sequence"/>
</dbReference>
<dbReference type="InterPro" id="IPR041561">
    <property type="entry name" value="PglD_N"/>
</dbReference>
<feature type="site" description="Increases basicity of active site His" evidence="2">
    <location>
        <position position="137"/>
    </location>
</feature>
<accession>A0A6L7CDT1</accession>
<evidence type="ECO:0000259" key="4">
    <source>
        <dbReference type="Pfam" id="PF17836"/>
    </source>
</evidence>
<evidence type="ECO:0000256" key="2">
    <source>
        <dbReference type="PIRSR" id="PIRSR620019-1"/>
    </source>
</evidence>
<dbReference type="CDD" id="cd03360">
    <property type="entry name" value="LbH_AT_putative"/>
    <property type="match status" value="1"/>
</dbReference>
<feature type="binding site" evidence="3">
    <location>
        <position position="69"/>
    </location>
    <ligand>
        <name>substrate</name>
    </ligand>
</feature>
<dbReference type="RefSeq" id="WP_162001451.1">
    <property type="nucleotide sequence ID" value="NZ_JBEPHE010000072.1"/>
</dbReference>
<dbReference type="Pfam" id="PF17836">
    <property type="entry name" value="PglD_N"/>
    <property type="match status" value="1"/>
</dbReference>
<evidence type="ECO:0000313" key="6">
    <source>
        <dbReference type="Proteomes" id="UP000480485"/>
    </source>
</evidence>
<feature type="binding site" evidence="3">
    <location>
        <position position="145"/>
    </location>
    <ligand>
        <name>acetyl-CoA</name>
        <dbReference type="ChEBI" id="CHEBI:57288"/>
    </ligand>
</feature>
<dbReference type="InterPro" id="IPR011004">
    <property type="entry name" value="Trimer_LpxA-like_sf"/>
</dbReference>
<dbReference type="PANTHER" id="PTHR43300:SF7">
    <property type="entry name" value="UDP-N-ACETYLBACILLOSAMINE N-ACETYLTRANSFERASE"/>
    <property type="match status" value="1"/>
</dbReference>
<dbReference type="Gene3D" id="3.40.50.20">
    <property type="match status" value="1"/>
</dbReference>
<dbReference type="InterPro" id="IPR001451">
    <property type="entry name" value="Hexapep"/>
</dbReference>
<dbReference type="AlphaFoldDB" id="A0A6L7CDT1"/>
<dbReference type="EMBL" id="WTRN01000041">
    <property type="protein sequence ID" value="MWT84645.1"/>
    <property type="molecule type" value="Genomic_DNA"/>
</dbReference>
<dbReference type="PANTHER" id="PTHR43300">
    <property type="entry name" value="ACETYLTRANSFERASE"/>
    <property type="match status" value="1"/>
</dbReference>
<evidence type="ECO:0000313" key="5">
    <source>
        <dbReference type="EMBL" id="MWT84645.1"/>
    </source>
</evidence>